<dbReference type="InterPro" id="IPR026876">
    <property type="entry name" value="Fn3_assoc_repeat"/>
</dbReference>
<feature type="domain" description="Lcl C-terminal" evidence="2">
    <location>
        <begin position="540"/>
        <end position="680"/>
    </location>
</feature>
<evidence type="ECO:0000256" key="1">
    <source>
        <dbReference type="SAM" id="Phobius"/>
    </source>
</evidence>
<dbReference type="Proteomes" id="UP000232122">
    <property type="component" value="Unassembled WGS sequence"/>
</dbReference>
<feature type="transmembrane region" description="Helical" evidence="1">
    <location>
        <begin position="15"/>
        <end position="32"/>
    </location>
</feature>
<gene>
    <name evidence="3" type="ORF">CH379_004185</name>
    <name evidence="4" type="ORF">CH379_14035</name>
</gene>
<keyword evidence="1" id="KW-1133">Transmembrane helix</keyword>
<dbReference type="AlphaFoldDB" id="A0A2N0B6Y5"/>
<reference evidence="3 5" key="2">
    <citation type="journal article" date="2018" name="Microb. Genom.">
        <title>Deciphering the unexplored Leptospira diversity from soils uncovers genomic evolution to virulence.</title>
        <authorList>
            <person name="Thibeaux R."/>
            <person name="Iraola G."/>
            <person name="Ferres I."/>
            <person name="Bierque E."/>
            <person name="Girault D."/>
            <person name="Soupe-Gilbert M.E."/>
            <person name="Picardeau M."/>
            <person name="Goarant C."/>
        </authorList>
    </citation>
    <scope>NUCLEOTIDE SEQUENCE [LARGE SCALE GENOMIC DNA]</scope>
    <source>
        <strain evidence="3 5">ATI7-C-A5</strain>
    </source>
</reference>
<keyword evidence="5" id="KW-1185">Reference proteome</keyword>
<dbReference type="PANTHER" id="PTHR35812">
    <property type="entry name" value="LIPOPROTEIN"/>
    <property type="match status" value="1"/>
</dbReference>
<dbReference type="InterPro" id="IPR011460">
    <property type="entry name" value="Lcl_C"/>
</dbReference>
<sequence>MNDFAYQKQHSKNNFYANYFGLFLIFLTFGCLHKNHKSPFFFLFPGFSTEDSIPSSPPPSTITIIPTVQWNSPDTSYVSSNAGAVNYQDVHWSSNVSGDFSLRLNATNCTDGTVIAQGSVVKSTAMTQRVQADDGTNPLAAGANRMILCVQKPQTQTQLAKKEFEITRDDTPPSSLSFTPGTGIYGLAPPDITITCSDLGGSGCYKIAYRIGGSDPGISFDGIPDANSTLYTNQFSVPDGASTQVKAIAVDVAGNVGSVSAASNYTVNTAHPTITINSISSLYLKASAGVSTLKFLSNMAGTFSIKKGSSANCVGGTVLASGPISANTLKTTGLTSTMFSPDGNYTVHVCVAASVTGNIGYTTYTITKDSVIPTITSINPPFGTMNLSVNQRYFTFQFDEDMDVNFNSTPGVANFTDPTLVGSSGMSLPGTKGEWLDARTYRVDLKSKLPELYLFDLSIVPFRDKAGNNTASAVRRFGTAANPDPIRISDTGQTDCSDSAGNTLPDCINSGQDGETAGAFSGLQLPAPLNATYPSDIVSLDTRTGLVWKTCLEGFTWTGSTCVQTCPQDQRWDGTVCTGVTGYPYKNWTDSWKECNMLNASNSGNGFAGKTTWRLPYLSEYYTILNYGGNTGNDAIPEAFFPGLLRNNYQRYWTGTLTASINATTVTGTIVSLSNGPIDPANPVTYYSGGAWAVSVFGGVTQPGPDKMKYVSDYSFFPYNYTAQCVAD</sequence>
<organism evidence="4">
    <name type="scientific">Leptospira ellisii</name>
    <dbReference type="NCBI Taxonomy" id="2023197"/>
    <lineage>
        <taxon>Bacteria</taxon>
        <taxon>Pseudomonadati</taxon>
        <taxon>Spirochaetota</taxon>
        <taxon>Spirochaetia</taxon>
        <taxon>Leptospirales</taxon>
        <taxon>Leptospiraceae</taxon>
        <taxon>Leptospira</taxon>
    </lineage>
</organism>
<keyword evidence="1" id="KW-0472">Membrane</keyword>
<dbReference type="RefSeq" id="WP_100765360.1">
    <property type="nucleotide sequence ID" value="NZ_NPEF02000003.1"/>
</dbReference>
<evidence type="ECO:0000259" key="2">
    <source>
        <dbReference type="Pfam" id="PF07603"/>
    </source>
</evidence>
<dbReference type="EMBL" id="NPEF01000153">
    <property type="protein sequence ID" value="PJZ92279.1"/>
    <property type="molecule type" value="Genomic_DNA"/>
</dbReference>
<evidence type="ECO:0000313" key="4">
    <source>
        <dbReference type="EMBL" id="PJZ92279.1"/>
    </source>
</evidence>
<protein>
    <submittedName>
        <fullName evidence="3">DUF1566 domain-containing protein</fullName>
    </submittedName>
</protein>
<dbReference type="PANTHER" id="PTHR35812:SF1">
    <property type="entry name" value="LIPOPROTEIN"/>
    <property type="match status" value="1"/>
</dbReference>
<dbReference type="EMBL" id="NPEF02000003">
    <property type="protein sequence ID" value="MDV6234827.1"/>
    <property type="molecule type" value="Genomic_DNA"/>
</dbReference>
<evidence type="ECO:0000313" key="5">
    <source>
        <dbReference type="Proteomes" id="UP000232122"/>
    </source>
</evidence>
<dbReference type="OrthoDB" id="343463at2"/>
<dbReference type="Pfam" id="PF13287">
    <property type="entry name" value="Fn3_assoc"/>
    <property type="match status" value="1"/>
</dbReference>
<comment type="caution">
    <text evidence="4">The sequence shown here is derived from an EMBL/GenBank/DDBJ whole genome shotgun (WGS) entry which is preliminary data.</text>
</comment>
<dbReference type="Pfam" id="PF07603">
    <property type="entry name" value="Lcl_C"/>
    <property type="match status" value="1"/>
</dbReference>
<reference evidence="4" key="1">
    <citation type="submission" date="2017-07" db="EMBL/GenBank/DDBJ databases">
        <title>Leptospira spp. isolated from tropical soils.</title>
        <authorList>
            <person name="Thibeaux R."/>
            <person name="Iraola G."/>
            <person name="Ferres I."/>
            <person name="Bierque E."/>
            <person name="Girault D."/>
            <person name="Soupe-Gilbert M.-E."/>
            <person name="Picardeau M."/>
            <person name="Goarant C."/>
        </authorList>
    </citation>
    <scope>NUCLEOTIDE SEQUENCE [LARGE SCALE GENOMIC DNA]</scope>
    <source>
        <strain evidence="4">ATI7-C-A5</strain>
    </source>
</reference>
<keyword evidence="1" id="KW-0812">Transmembrane</keyword>
<name>A0A2N0B6Y5_9LEPT</name>
<evidence type="ECO:0000313" key="3">
    <source>
        <dbReference type="EMBL" id="MDV6234827.1"/>
    </source>
</evidence>
<proteinExistence type="predicted"/>
<reference evidence="3" key="3">
    <citation type="submission" date="2023-10" db="EMBL/GenBank/DDBJ databases">
        <authorList>
            <person name="Picardeau M."/>
            <person name="Thibeaux R."/>
        </authorList>
    </citation>
    <scope>NUCLEOTIDE SEQUENCE</scope>
    <source>
        <strain evidence="3">ATI7-C-A5</strain>
    </source>
</reference>
<accession>A0A2N0B6Y5</accession>